<dbReference type="PROSITE" id="PS51318">
    <property type="entry name" value="TAT"/>
    <property type="match status" value="1"/>
</dbReference>
<dbReference type="Gene3D" id="3.30.110.170">
    <property type="entry name" value="Protein of unknown function (DUF541), domain 1"/>
    <property type="match status" value="1"/>
</dbReference>
<dbReference type="GO" id="GO:0006974">
    <property type="term" value="P:DNA damage response"/>
    <property type="evidence" value="ECO:0007669"/>
    <property type="project" value="TreeGrafter"/>
</dbReference>
<evidence type="ECO:0000313" key="2">
    <source>
        <dbReference type="EMBL" id="MCX8996514.1"/>
    </source>
</evidence>
<dbReference type="Pfam" id="PF04402">
    <property type="entry name" value="SIMPL"/>
    <property type="match status" value="1"/>
</dbReference>
<protein>
    <submittedName>
        <fullName evidence="2">SIMPL domain-containing protein</fullName>
    </submittedName>
</protein>
<reference evidence="2" key="1">
    <citation type="submission" date="2022-07" db="EMBL/GenBank/DDBJ databases">
        <title>Ectorhizobium quercum gen.nov., sp. nov.</title>
        <authorList>
            <person name="Ma T."/>
            <person name="Li Y."/>
        </authorList>
    </citation>
    <scope>NUCLEOTIDE SEQUENCE</scope>
    <source>
        <strain evidence="2">BDR2-2</strain>
    </source>
</reference>
<dbReference type="InterPro" id="IPR052022">
    <property type="entry name" value="26kDa_periplasmic_antigen"/>
</dbReference>
<accession>A0AAE3MX25</accession>
<dbReference type="Proteomes" id="UP001208771">
    <property type="component" value="Unassembled WGS sequence"/>
</dbReference>
<feature type="signal peptide" evidence="1">
    <location>
        <begin position="1"/>
        <end position="28"/>
    </location>
</feature>
<organism evidence="2 3">
    <name type="scientific">Ectorhizobium quercum</name>
    <dbReference type="NCBI Taxonomy" id="2965071"/>
    <lineage>
        <taxon>Bacteria</taxon>
        <taxon>Pseudomonadati</taxon>
        <taxon>Pseudomonadota</taxon>
        <taxon>Alphaproteobacteria</taxon>
        <taxon>Hyphomicrobiales</taxon>
        <taxon>Rhizobiaceae</taxon>
        <taxon>Ectorhizobium</taxon>
    </lineage>
</organism>
<dbReference type="PANTHER" id="PTHR34387">
    <property type="entry name" value="SLR1258 PROTEIN"/>
    <property type="match status" value="1"/>
</dbReference>
<sequence>MRSRSIRHFVLAAAATGGLALAALPAGAQQAAPAPAEATITVSGEGTAALAPDMAVVDLGVLREAETAAEALSANNTAMADVLAALAEQGIEEKDVQTSGFTIQPQYRHDEPKNGRYEPPVIIGYQVQNGLTVRVRDLDKLGGVIDSTVKLGVNQGGNIRFTNDKPDAAVEEARRNAMSEAIAKARTLAEAAGVKLGRVISINENFMRPMPAPQMMMRAAAAKEMSDAVPVAAGENTYSVTVNISYAIDQ</sequence>
<dbReference type="AlphaFoldDB" id="A0AAE3MX25"/>
<keyword evidence="3" id="KW-1185">Reference proteome</keyword>
<evidence type="ECO:0000313" key="3">
    <source>
        <dbReference type="Proteomes" id="UP001208771"/>
    </source>
</evidence>
<keyword evidence="1" id="KW-0732">Signal</keyword>
<feature type="chain" id="PRO_5041994578" evidence="1">
    <location>
        <begin position="29"/>
        <end position="250"/>
    </location>
</feature>
<dbReference type="InterPro" id="IPR006311">
    <property type="entry name" value="TAT_signal"/>
</dbReference>
<gene>
    <name evidence="2" type="ORF">NOF55_05290</name>
</gene>
<dbReference type="EMBL" id="JANFPI010000002">
    <property type="protein sequence ID" value="MCX8996514.1"/>
    <property type="molecule type" value="Genomic_DNA"/>
</dbReference>
<dbReference type="PANTHER" id="PTHR34387:SF1">
    <property type="entry name" value="PERIPLASMIC IMMUNOGENIC PROTEIN"/>
    <property type="match status" value="1"/>
</dbReference>
<evidence type="ECO:0000256" key="1">
    <source>
        <dbReference type="SAM" id="SignalP"/>
    </source>
</evidence>
<dbReference type="InterPro" id="IPR007497">
    <property type="entry name" value="SIMPL/DUF541"/>
</dbReference>
<proteinExistence type="predicted"/>
<dbReference type="RefSeq" id="WP_306410301.1">
    <property type="nucleotide sequence ID" value="NZ_JANFPI010000002.1"/>
</dbReference>
<name>A0AAE3MX25_9HYPH</name>
<comment type="caution">
    <text evidence="2">The sequence shown here is derived from an EMBL/GenBank/DDBJ whole genome shotgun (WGS) entry which is preliminary data.</text>
</comment>
<dbReference type="Gene3D" id="3.30.70.2970">
    <property type="entry name" value="Protein of unknown function (DUF541), domain 2"/>
    <property type="match status" value="1"/>
</dbReference>